<keyword evidence="3" id="KW-0732">Signal</keyword>
<dbReference type="PANTHER" id="PTHR33021">
    <property type="entry name" value="BLUE COPPER PROTEIN"/>
    <property type="match status" value="1"/>
</dbReference>
<sequence length="133" mass="14052">MAALGTALAAFLLTSIFLLAAPPPALAATDHVVGGPDSMWCIPPSAGLYEAWAANTTFVAGDNLVFRFEMGFYDVVLVSKKEYDDCTAGDPYNSFSAGPAVVPLEAGVHYYVCSVGNYCSLGVKFFVTVQNPQ</sequence>
<proteinExistence type="predicted"/>
<dbReference type="InterPro" id="IPR008972">
    <property type="entry name" value="Cupredoxin"/>
</dbReference>
<dbReference type="InterPro" id="IPR003245">
    <property type="entry name" value="Phytocyanin_dom"/>
</dbReference>
<protein>
    <recommendedName>
        <fullName evidence="4">Phytocyanin domain-containing protein</fullName>
    </recommendedName>
</protein>
<organism evidence="5 6">
    <name type="scientific">Eragrostis curvula</name>
    <name type="common">weeping love grass</name>
    <dbReference type="NCBI Taxonomy" id="38414"/>
    <lineage>
        <taxon>Eukaryota</taxon>
        <taxon>Viridiplantae</taxon>
        <taxon>Streptophyta</taxon>
        <taxon>Embryophyta</taxon>
        <taxon>Tracheophyta</taxon>
        <taxon>Spermatophyta</taxon>
        <taxon>Magnoliopsida</taxon>
        <taxon>Liliopsida</taxon>
        <taxon>Poales</taxon>
        <taxon>Poaceae</taxon>
        <taxon>PACMAD clade</taxon>
        <taxon>Chloridoideae</taxon>
        <taxon>Eragrostideae</taxon>
        <taxon>Eragrostidinae</taxon>
        <taxon>Eragrostis</taxon>
    </lineage>
</organism>
<dbReference type="FunFam" id="2.60.40.420:FF:000034">
    <property type="entry name" value="Cupredoxin superfamily protein"/>
    <property type="match status" value="1"/>
</dbReference>
<keyword evidence="6" id="KW-1185">Reference proteome</keyword>
<evidence type="ECO:0000256" key="2">
    <source>
        <dbReference type="ARBA" id="ARBA00023180"/>
    </source>
</evidence>
<feature type="domain" description="Phytocyanin" evidence="4">
    <location>
        <begin position="29"/>
        <end position="131"/>
    </location>
</feature>
<dbReference type="AlphaFoldDB" id="A0A5J9WF61"/>
<accession>A0A5J9WF61</accession>
<dbReference type="PANTHER" id="PTHR33021:SF288">
    <property type="entry name" value="OS03G0648500 PROTEIN"/>
    <property type="match status" value="1"/>
</dbReference>
<evidence type="ECO:0000313" key="6">
    <source>
        <dbReference type="Proteomes" id="UP000324897"/>
    </source>
</evidence>
<comment type="caution">
    <text evidence="5">The sequence shown here is derived from an EMBL/GenBank/DDBJ whole genome shotgun (WGS) entry which is preliminary data.</text>
</comment>
<evidence type="ECO:0000313" key="5">
    <source>
        <dbReference type="EMBL" id="TVU45894.1"/>
    </source>
</evidence>
<dbReference type="Proteomes" id="UP000324897">
    <property type="component" value="Chromosome 5"/>
</dbReference>
<dbReference type="GO" id="GO:0009055">
    <property type="term" value="F:electron transfer activity"/>
    <property type="evidence" value="ECO:0007669"/>
    <property type="project" value="InterPro"/>
</dbReference>
<name>A0A5J9WF61_9POAL</name>
<dbReference type="OrthoDB" id="550424at2759"/>
<dbReference type="InterPro" id="IPR039391">
    <property type="entry name" value="Phytocyanin-like"/>
</dbReference>
<gene>
    <name evidence="5" type="ORF">EJB05_05403</name>
</gene>
<keyword evidence="2" id="KW-0325">Glycoprotein</keyword>
<keyword evidence="1" id="KW-1015">Disulfide bond</keyword>
<evidence type="ECO:0000259" key="4">
    <source>
        <dbReference type="PROSITE" id="PS51485"/>
    </source>
</evidence>
<evidence type="ECO:0000256" key="3">
    <source>
        <dbReference type="SAM" id="SignalP"/>
    </source>
</evidence>
<feature type="chain" id="PRO_5023809489" description="Phytocyanin domain-containing protein" evidence="3">
    <location>
        <begin position="28"/>
        <end position="133"/>
    </location>
</feature>
<reference evidence="5 6" key="1">
    <citation type="journal article" date="2019" name="Sci. Rep.">
        <title>A high-quality genome of Eragrostis curvula grass provides insights into Poaceae evolution and supports new strategies to enhance forage quality.</title>
        <authorList>
            <person name="Carballo J."/>
            <person name="Santos B.A.C.M."/>
            <person name="Zappacosta D."/>
            <person name="Garbus I."/>
            <person name="Selva J.P."/>
            <person name="Gallo C.A."/>
            <person name="Diaz A."/>
            <person name="Albertini E."/>
            <person name="Caccamo M."/>
            <person name="Echenique V."/>
        </authorList>
    </citation>
    <scope>NUCLEOTIDE SEQUENCE [LARGE SCALE GENOMIC DNA]</scope>
    <source>
        <strain evidence="6">cv. Victoria</strain>
        <tissue evidence="5">Leaf</tissue>
    </source>
</reference>
<dbReference type="GO" id="GO:0005886">
    <property type="term" value="C:plasma membrane"/>
    <property type="evidence" value="ECO:0007669"/>
    <property type="project" value="TreeGrafter"/>
</dbReference>
<dbReference type="PROSITE" id="PS51485">
    <property type="entry name" value="PHYTOCYANIN"/>
    <property type="match status" value="1"/>
</dbReference>
<dbReference type="Pfam" id="PF02298">
    <property type="entry name" value="Cu_bind_like"/>
    <property type="match status" value="1"/>
</dbReference>
<evidence type="ECO:0000256" key="1">
    <source>
        <dbReference type="ARBA" id="ARBA00023157"/>
    </source>
</evidence>
<dbReference type="SUPFAM" id="SSF49503">
    <property type="entry name" value="Cupredoxins"/>
    <property type="match status" value="1"/>
</dbReference>
<dbReference type="Gene3D" id="2.60.40.420">
    <property type="entry name" value="Cupredoxins - blue copper proteins"/>
    <property type="match status" value="1"/>
</dbReference>
<dbReference type="EMBL" id="RWGY01000004">
    <property type="protein sequence ID" value="TVU45894.1"/>
    <property type="molecule type" value="Genomic_DNA"/>
</dbReference>
<feature type="signal peptide" evidence="3">
    <location>
        <begin position="1"/>
        <end position="27"/>
    </location>
</feature>
<dbReference type="Gramene" id="TVU45894">
    <property type="protein sequence ID" value="TVU45894"/>
    <property type="gene ID" value="EJB05_05403"/>
</dbReference>